<feature type="transmembrane region" description="Helical" evidence="3">
    <location>
        <begin position="146"/>
        <end position="165"/>
    </location>
</feature>
<feature type="transmembrane region" description="Helical" evidence="3">
    <location>
        <begin position="171"/>
        <end position="196"/>
    </location>
</feature>
<feature type="transmembrane region" description="Helical" evidence="3">
    <location>
        <begin position="468"/>
        <end position="489"/>
    </location>
</feature>
<dbReference type="SUPFAM" id="SSF103473">
    <property type="entry name" value="MFS general substrate transporter"/>
    <property type="match status" value="1"/>
</dbReference>
<comment type="caution">
    <text evidence="4">The sequence shown here is derived from an EMBL/GenBank/DDBJ whole genome shotgun (WGS) entry which is preliminary data.</text>
</comment>
<evidence type="ECO:0000256" key="1">
    <source>
        <dbReference type="ARBA" id="ARBA00009617"/>
    </source>
</evidence>
<dbReference type="InterPro" id="IPR036259">
    <property type="entry name" value="MFS_trans_sf"/>
</dbReference>
<organism evidence="4 5">
    <name type="scientific">Caulobacter radicis</name>
    <dbReference type="NCBI Taxonomy" id="2172650"/>
    <lineage>
        <taxon>Bacteria</taxon>
        <taxon>Pseudomonadati</taxon>
        <taxon>Pseudomonadota</taxon>
        <taxon>Alphaproteobacteria</taxon>
        <taxon>Caulobacterales</taxon>
        <taxon>Caulobacteraceae</taxon>
        <taxon>Caulobacter</taxon>
    </lineage>
</organism>
<evidence type="ECO:0008006" key="6">
    <source>
        <dbReference type="Google" id="ProtNLM"/>
    </source>
</evidence>
<reference evidence="4 5" key="1">
    <citation type="submission" date="2018-04" db="EMBL/GenBank/DDBJ databases">
        <title>The genome sequence of Caulobacter sp. 736.</title>
        <authorList>
            <person name="Gao J."/>
            <person name="Sun J."/>
        </authorList>
    </citation>
    <scope>NUCLEOTIDE SEQUENCE [LARGE SCALE GENOMIC DNA]</scope>
    <source>
        <strain evidence="4 5">736</strain>
    </source>
</reference>
<dbReference type="NCBIfam" id="TIGR00792">
    <property type="entry name" value="gph"/>
    <property type="match status" value="1"/>
</dbReference>
<feature type="transmembrane region" description="Helical" evidence="3">
    <location>
        <begin position="243"/>
        <end position="264"/>
    </location>
</feature>
<dbReference type="PANTHER" id="PTHR11328:SF24">
    <property type="entry name" value="MAJOR FACILITATOR SUPERFAMILY (MFS) PROFILE DOMAIN-CONTAINING PROTEIN"/>
    <property type="match status" value="1"/>
</dbReference>
<dbReference type="InterPro" id="IPR039672">
    <property type="entry name" value="MFS_2"/>
</dbReference>
<keyword evidence="3" id="KW-0472">Membrane</keyword>
<dbReference type="GO" id="GO:0008643">
    <property type="term" value="P:carbohydrate transport"/>
    <property type="evidence" value="ECO:0007669"/>
    <property type="project" value="InterPro"/>
</dbReference>
<feature type="transmembrane region" description="Helical" evidence="3">
    <location>
        <begin position="359"/>
        <end position="377"/>
    </location>
</feature>
<keyword evidence="3" id="KW-1133">Transmembrane helix</keyword>
<dbReference type="EMBL" id="QDKP01000049">
    <property type="protein sequence ID" value="PVM77555.1"/>
    <property type="molecule type" value="Genomic_DNA"/>
</dbReference>
<gene>
    <name evidence="4" type="ORF">DDF65_16665</name>
</gene>
<feature type="transmembrane region" description="Helical" evidence="3">
    <location>
        <begin position="285"/>
        <end position="307"/>
    </location>
</feature>
<comment type="similarity">
    <text evidence="1">Belongs to the sodium:galactoside symporter (TC 2.A.2) family.</text>
</comment>
<feature type="transmembrane region" description="Helical" evidence="3">
    <location>
        <begin position="83"/>
        <end position="100"/>
    </location>
</feature>
<accession>A0A2T9J7P8</accession>
<dbReference type="CDD" id="cd17332">
    <property type="entry name" value="MFS_MelB_like"/>
    <property type="match status" value="1"/>
</dbReference>
<dbReference type="Proteomes" id="UP000244913">
    <property type="component" value="Unassembled WGS sequence"/>
</dbReference>
<dbReference type="AlphaFoldDB" id="A0A2T9J7P8"/>
<dbReference type="GO" id="GO:0006814">
    <property type="term" value="P:sodium ion transport"/>
    <property type="evidence" value="ECO:0007669"/>
    <property type="project" value="InterPro"/>
</dbReference>
<sequence length="515" mass="55436">MTRTAVTSPPARITKQCVLLVTILERHDLGQCAPRAGPATRRRNTGWNVSNQSSSTNRAKALARPSQTPLSVGRIVSYGAGDFAFNLSFAFSSLFLLYFYTDVLGISAATAGLIMMAALIWDGVADPIIGAIANRTRTRWGRYRPYLLFGAVPLALSVVGMFLPVKFSGVALAAFALASQILYRTVFASVNIPYVALSARLTSDTDARGKLAGARMLFAITCGVAMAAFTLPLVKAFGGGRGGFLGVSILYSTLAAAVLILCFFQTEESVAEDPHDNPDLRQLIAALWVNKPFLLLLPATILGSTAYTMSGKALVYYLKYWGGAEAMVTLGLITTLGVSALALPLWMMLSRRLGKRSTWLWGVGFNVAAYLGFFILSPRDGPVLWLLLATTGVGNAAFVLTFWSMLPDTVEYGEWKTGVRTEGAIFGLISFAQKVALGVGTGMIGVMLGQFGYVANAVQTPRTLHGIVVLYALGPGLLFAASAVAIWLYPIDAVTHRRLVRAIDWRRARRAARPR</sequence>
<dbReference type="PANTHER" id="PTHR11328">
    <property type="entry name" value="MAJOR FACILITATOR SUPERFAMILY DOMAIN-CONTAINING PROTEIN"/>
    <property type="match status" value="1"/>
</dbReference>
<keyword evidence="5" id="KW-1185">Reference proteome</keyword>
<feature type="region of interest" description="Disordered" evidence="2">
    <location>
        <begin position="34"/>
        <end position="58"/>
    </location>
</feature>
<dbReference type="InterPro" id="IPR001927">
    <property type="entry name" value="Na/Gal_symport"/>
</dbReference>
<feature type="transmembrane region" description="Helical" evidence="3">
    <location>
        <begin position="217"/>
        <end position="237"/>
    </location>
</feature>
<evidence type="ECO:0000256" key="2">
    <source>
        <dbReference type="SAM" id="MobiDB-lite"/>
    </source>
</evidence>
<feature type="transmembrane region" description="Helical" evidence="3">
    <location>
        <begin position="106"/>
        <end position="125"/>
    </location>
</feature>
<evidence type="ECO:0000256" key="3">
    <source>
        <dbReference type="SAM" id="Phobius"/>
    </source>
</evidence>
<evidence type="ECO:0000313" key="4">
    <source>
        <dbReference type="EMBL" id="PVM77555.1"/>
    </source>
</evidence>
<protein>
    <recommendedName>
        <fullName evidence="6">Glycoside transporter</fullName>
    </recommendedName>
</protein>
<dbReference type="Pfam" id="PF13347">
    <property type="entry name" value="MFS_2"/>
    <property type="match status" value="1"/>
</dbReference>
<feature type="transmembrane region" description="Helical" evidence="3">
    <location>
        <begin position="383"/>
        <end position="403"/>
    </location>
</feature>
<proteinExistence type="inferred from homology"/>
<dbReference type="GO" id="GO:0015293">
    <property type="term" value="F:symporter activity"/>
    <property type="evidence" value="ECO:0007669"/>
    <property type="project" value="InterPro"/>
</dbReference>
<feature type="transmembrane region" description="Helical" evidence="3">
    <location>
        <begin position="424"/>
        <end position="448"/>
    </location>
</feature>
<dbReference type="Gene3D" id="1.20.1250.20">
    <property type="entry name" value="MFS general substrate transporter like domains"/>
    <property type="match status" value="2"/>
</dbReference>
<keyword evidence="3" id="KW-0812">Transmembrane</keyword>
<evidence type="ECO:0000313" key="5">
    <source>
        <dbReference type="Proteomes" id="UP000244913"/>
    </source>
</evidence>
<dbReference type="GO" id="GO:0005886">
    <property type="term" value="C:plasma membrane"/>
    <property type="evidence" value="ECO:0007669"/>
    <property type="project" value="TreeGrafter"/>
</dbReference>
<feature type="transmembrane region" description="Helical" evidence="3">
    <location>
        <begin position="327"/>
        <end position="347"/>
    </location>
</feature>
<name>A0A2T9J7P8_9CAUL</name>
<feature type="compositionally biased region" description="Polar residues" evidence="2">
    <location>
        <begin position="45"/>
        <end position="58"/>
    </location>
</feature>